<comment type="caution">
    <text evidence="2">The sequence shown here is derived from an EMBL/GenBank/DDBJ whole genome shotgun (WGS) entry which is preliminary data.</text>
</comment>
<proteinExistence type="predicted"/>
<feature type="transmembrane region" description="Helical" evidence="1">
    <location>
        <begin position="58"/>
        <end position="80"/>
    </location>
</feature>
<feature type="transmembrane region" description="Helical" evidence="1">
    <location>
        <begin position="21"/>
        <end position="46"/>
    </location>
</feature>
<sequence length="91" mass="9263">MSNIEPPPPLSLPPPNQRGGCLTALMTGFGVLMLLPGLCALLFGGMSVFEDGRIASDIAPLVFLGLVVGIGGVALIWAAIKGRNAPTHPGT</sequence>
<reference evidence="2 3" key="1">
    <citation type="submission" date="2019-03" db="EMBL/GenBank/DDBJ databases">
        <title>Bradyrhizobium diversity isolated from nodules of Chamaecrista fasciculata.</title>
        <authorList>
            <person name="Klepa M.S."/>
            <person name="Urquiaga M.O."/>
            <person name="Hungria M."/>
            <person name="Delamuta J.R."/>
        </authorList>
    </citation>
    <scope>NUCLEOTIDE SEQUENCE [LARGE SCALE GENOMIC DNA]</scope>
    <source>
        <strain evidence="2 3">CNPSo 3448</strain>
    </source>
</reference>
<keyword evidence="1" id="KW-0812">Transmembrane</keyword>
<protein>
    <submittedName>
        <fullName evidence="2">Uncharacterized protein</fullName>
    </submittedName>
</protein>
<evidence type="ECO:0000256" key="1">
    <source>
        <dbReference type="SAM" id="Phobius"/>
    </source>
</evidence>
<organism evidence="2 3">
    <name type="scientific">Bradyrhizobium niftali</name>
    <dbReference type="NCBI Taxonomy" id="2560055"/>
    <lineage>
        <taxon>Bacteria</taxon>
        <taxon>Pseudomonadati</taxon>
        <taxon>Pseudomonadota</taxon>
        <taxon>Alphaproteobacteria</taxon>
        <taxon>Hyphomicrobiales</taxon>
        <taxon>Nitrobacteraceae</taxon>
        <taxon>Bradyrhizobium</taxon>
    </lineage>
</organism>
<evidence type="ECO:0000313" key="3">
    <source>
        <dbReference type="Proteomes" id="UP000297966"/>
    </source>
</evidence>
<evidence type="ECO:0000313" key="2">
    <source>
        <dbReference type="EMBL" id="TFV40344.1"/>
    </source>
</evidence>
<dbReference type="RefSeq" id="WP_135178563.1">
    <property type="nucleotide sequence ID" value="NZ_SPQT01000033.1"/>
</dbReference>
<keyword evidence="1" id="KW-0472">Membrane</keyword>
<keyword evidence="1" id="KW-1133">Transmembrane helix</keyword>
<dbReference type="AlphaFoldDB" id="A0A4Y9LD36"/>
<accession>A0A4Y9LD36</accession>
<dbReference type="OrthoDB" id="8255323at2"/>
<keyword evidence="3" id="KW-1185">Reference proteome</keyword>
<name>A0A4Y9LD36_9BRAD</name>
<dbReference type="EMBL" id="SPQT01000033">
    <property type="protein sequence ID" value="TFV40344.1"/>
    <property type="molecule type" value="Genomic_DNA"/>
</dbReference>
<dbReference type="Proteomes" id="UP000297966">
    <property type="component" value="Unassembled WGS sequence"/>
</dbReference>
<gene>
    <name evidence="2" type="ORF">E4K65_38635</name>
</gene>